<evidence type="ECO:0000256" key="2">
    <source>
        <dbReference type="ARBA" id="ARBA00012274"/>
    </source>
</evidence>
<evidence type="ECO:0000259" key="4">
    <source>
        <dbReference type="Pfam" id="PF00317"/>
    </source>
</evidence>
<feature type="domain" description="Ribonucleotide reductase large subunit C-terminal" evidence="5">
    <location>
        <begin position="95"/>
        <end position="214"/>
    </location>
</feature>
<evidence type="ECO:0000256" key="1">
    <source>
        <dbReference type="ARBA" id="ARBA00010406"/>
    </source>
</evidence>
<gene>
    <name evidence="6" type="ORF">METZ01_LOCUS368951</name>
</gene>
<dbReference type="AlphaFoldDB" id="A0A382T3Q0"/>
<reference evidence="6" key="1">
    <citation type="submission" date="2018-05" db="EMBL/GenBank/DDBJ databases">
        <authorList>
            <person name="Lanie J.A."/>
            <person name="Ng W.-L."/>
            <person name="Kazmierczak K.M."/>
            <person name="Andrzejewski T.M."/>
            <person name="Davidsen T.M."/>
            <person name="Wayne K.J."/>
            <person name="Tettelin H."/>
            <person name="Glass J.I."/>
            <person name="Rusch D."/>
            <person name="Podicherti R."/>
            <person name="Tsui H.-C.T."/>
            <person name="Winkler M.E."/>
        </authorList>
    </citation>
    <scope>NUCLEOTIDE SEQUENCE</scope>
</reference>
<dbReference type="UniPathway" id="UPA00326"/>
<dbReference type="InterPro" id="IPR039718">
    <property type="entry name" value="Rrm1"/>
</dbReference>
<comment type="similarity">
    <text evidence="1">Belongs to the ribonucleoside diphosphate reductase large chain family.</text>
</comment>
<dbReference type="SUPFAM" id="SSF48168">
    <property type="entry name" value="R1 subunit of ribonucleotide reductase, N-terminal domain"/>
    <property type="match status" value="1"/>
</dbReference>
<evidence type="ECO:0000259" key="5">
    <source>
        <dbReference type="Pfam" id="PF02867"/>
    </source>
</evidence>
<dbReference type="InterPro" id="IPR013509">
    <property type="entry name" value="RNR_lsu_N"/>
</dbReference>
<evidence type="ECO:0000313" key="6">
    <source>
        <dbReference type="EMBL" id="SVD16097.1"/>
    </source>
</evidence>
<keyword evidence="3" id="KW-0560">Oxidoreductase</keyword>
<dbReference type="GO" id="GO:0009263">
    <property type="term" value="P:deoxyribonucleotide biosynthetic process"/>
    <property type="evidence" value="ECO:0007669"/>
    <property type="project" value="InterPro"/>
</dbReference>
<name>A0A382T3Q0_9ZZZZ</name>
<proteinExistence type="inferred from homology"/>
<dbReference type="Pfam" id="PF02867">
    <property type="entry name" value="Ribonuc_red_lgC"/>
    <property type="match status" value="1"/>
</dbReference>
<protein>
    <recommendedName>
        <fullName evidence="2">ribonucleoside-diphosphate reductase</fullName>
        <ecNumber evidence="2">1.17.4.1</ecNumber>
    </recommendedName>
</protein>
<dbReference type="GO" id="GO:0005524">
    <property type="term" value="F:ATP binding"/>
    <property type="evidence" value="ECO:0007669"/>
    <property type="project" value="InterPro"/>
</dbReference>
<feature type="domain" description="Ribonucleotide reductase large subunit N-terminal" evidence="4">
    <location>
        <begin position="20"/>
        <end position="91"/>
    </location>
</feature>
<organism evidence="6">
    <name type="scientific">marine metagenome</name>
    <dbReference type="NCBI Taxonomy" id="408172"/>
    <lineage>
        <taxon>unclassified sequences</taxon>
        <taxon>metagenomes</taxon>
        <taxon>ecological metagenomes</taxon>
    </lineage>
</organism>
<evidence type="ECO:0000256" key="3">
    <source>
        <dbReference type="ARBA" id="ARBA00023002"/>
    </source>
</evidence>
<dbReference type="Gene3D" id="3.20.70.20">
    <property type="match status" value="1"/>
</dbReference>
<dbReference type="SUPFAM" id="SSF51998">
    <property type="entry name" value="PFL-like glycyl radical enzymes"/>
    <property type="match status" value="1"/>
</dbReference>
<dbReference type="GO" id="GO:0005971">
    <property type="term" value="C:ribonucleoside-diphosphate reductase complex"/>
    <property type="evidence" value="ECO:0007669"/>
    <property type="project" value="TreeGrafter"/>
</dbReference>
<sequence length="215" mass="24083">MTLKTQEYLGIQIDLNKETKLDQFSINTLKDRYFWENETYAQQAFARASVFGATYKENTDYDLAQRLYEYASSCWFMFSTPILSNGGTSRGLPISCFLNYVPDSRFGLSDHYDENIWLASAGGGVGGYWGAVRSNGTSTSNGSKSTGSIPFMHVVDSQMLAFNQGVTRRGSYAAYTDIDHPEVEEFIAMRKTTGGDLNRKCLNLHNAVNITNEFL</sequence>
<dbReference type="EMBL" id="UINC01133263">
    <property type="protein sequence ID" value="SVD16097.1"/>
    <property type="molecule type" value="Genomic_DNA"/>
</dbReference>
<dbReference type="Pfam" id="PF00317">
    <property type="entry name" value="Ribonuc_red_lgN"/>
    <property type="match status" value="1"/>
</dbReference>
<dbReference type="PANTHER" id="PTHR11573:SF6">
    <property type="entry name" value="RIBONUCLEOSIDE-DIPHOSPHATE REDUCTASE LARGE SUBUNIT"/>
    <property type="match status" value="1"/>
</dbReference>
<accession>A0A382T3Q0</accession>
<feature type="non-terminal residue" evidence="6">
    <location>
        <position position="215"/>
    </location>
</feature>
<dbReference type="PANTHER" id="PTHR11573">
    <property type="entry name" value="RIBONUCLEOSIDE-DIPHOSPHATE REDUCTASE LARGE CHAIN"/>
    <property type="match status" value="1"/>
</dbReference>
<dbReference type="GO" id="GO:0004748">
    <property type="term" value="F:ribonucleoside-diphosphate reductase activity, thioredoxin disulfide as acceptor"/>
    <property type="evidence" value="ECO:0007669"/>
    <property type="project" value="UniProtKB-EC"/>
</dbReference>
<dbReference type="InterPro" id="IPR000788">
    <property type="entry name" value="RNR_lg_C"/>
</dbReference>
<dbReference type="EC" id="1.17.4.1" evidence="2"/>
<dbReference type="InterPro" id="IPR008926">
    <property type="entry name" value="RNR_R1-su_N"/>
</dbReference>